<dbReference type="EMBL" id="CM056818">
    <property type="protein sequence ID" value="KAJ8621847.1"/>
    <property type="molecule type" value="Genomic_DNA"/>
</dbReference>
<proteinExistence type="predicted"/>
<accession>A0ACC2KLF5</accession>
<sequence>MVYGDSSLKTPFNKGNTLSKDDYNDPFYLHSSDNRRNILVSAPLDGENYSTWVRAMQMALTAKNKLDFVDGSAPQPDAASSNHGAWSRCNTMVLSWLLNSISRDL</sequence>
<gene>
    <name evidence="1" type="ORF">MRB53_030376</name>
</gene>
<evidence type="ECO:0000313" key="1">
    <source>
        <dbReference type="EMBL" id="KAJ8621847.1"/>
    </source>
</evidence>
<organism evidence="1 2">
    <name type="scientific">Persea americana</name>
    <name type="common">Avocado</name>
    <dbReference type="NCBI Taxonomy" id="3435"/>
    <lineage>
        <taxon>Eukaryota</taxon>
        <taxon>Viridiplantae</taxon>
        <taxon>Streptophyta</taxon>
        <taxon>Embryophyta</taxon>
        <taxon>Tracheophyta</taxon>
        <taxon>Spermatophyta</taxon>
        <taxon>Magnoliopsida</taxon>
        <taxon>Magnoliidae</taxon>
        <taxon>Laurales</taxon>
        <taxon>Lauraceae</taxon>
        <taxon>Persea</taxon>
    </lineage>
</organism>
<dbReference type="Proteomes" id="UP001234297">
    <property type="component" value="Chromosome 10"/>
</dbReference>
<keyword evidence="2" id="KW-1185">Reference proteome</keyword>
<comment type="caution">
    <text evidence="1">The sequence shown here is derived from an EMBL/GenBank/DDBJ whole genome shotgun (WGS) entry which is preliminary data.</text>
</comment>
<name>A0ACC2KLF5_PERAE</name>
<evidence type="ECO:0000313" key="2">
    <source>
        <dbReference type="Proteomes" id="UP001234297"/>
    </source>
</evidence>
<reference evidence="1 2" key="1">
    <citation type="journal article" date="2022" name="Hortic Res">
        <title>A haplotype resolved chromosomal level avocado genome allows analysis of novel avocado genes.</title>
        <authorList>
            <person name="Nath O."/>
            <person name="Fletcher S.J."/>
            <person name="Hayward A."/>
            <person name="Shaw L.M."/>
            <person name="Masouleh A.K."/>
            <person name="Furtado A."/>
            <person name="Henry R.J."/>
            <person name="Mitter N."/>
        </authorList>
    </citation>
    <scope>NUCLEOTIDE SEQUENCE [LARGE SCALE GENOMIC DNA]</scope>
    <source>
        <strain evidence="2">cv. Hass</strain>
    </source>
</reference>
<protein>
    <submittedName>
        <fullName evidence="1">Uncharacterized protein</fullName>
    </submittedName>
</protein>